<comment type="caution">
    <text evidence="1">The sequence shown here is derived from an EMBL/GenBank/DDBJ whole genome shotgun (WGS) entry which is preliminary data.</text>
</comment>
<sequence>LCEKICPEEAIVVNWRPTKRLLGTFRICDRAIKAPLKIFRAKGD</sequence>
<feature type="non-terminal residue" evidence="1">
    <location>
        <position position="1"/>
    </location>
</feature>
<name>X1CBV5_9ZZZZ</name>
<reference evidence="1" key="1">
    <citation type="journal article" date="2014" name="Front. Microbiol.">
        <title>High frequency of phylogenetically diverse reductive dehalogenase-homologous genes in deep subseafloor sedimentary metagenomes.</title>
        <authorList>
            <person name="Kawai M."/>
            <person name="Futagami T."/>
            <person name="Toyoda A."/>
            <person name="Takaki Y."/>
            <person name="Nishi S."/>
            <person name="Hori S."/>
            <person name="Arai W."/>
            <person name="Tsubouchi T."/>
            <person name="Morono Y."/>
            <person name="Uchiyama I."/>
            <person name="Ito T."/>
            <person name="Fujiyama A."/>
            <person name="Inagaki F."/>
            <person name="Takami H."/>
        </authorList>
    </citation>
    <scope>NUCLEOTIDE SEQUENCE</scope>
    <source>
        <strain evidence="1">Expedition CK06-06</strain>
    </source>
</reference>
<proteinExistence type="predicted"/>
<gene>
    <name evidence="1" type="ORF">S01H4_31621</name>
</gene>
<protein>
    <recommendedName>
        <fullName evidence="2">4Fe-4S ferredoxin-type domain-containing protein</fullName>
    </recommendedName>
</protein>
<organism evidence="1">
    <name type="scientific">marine sediment metagenome</name>
    <dbReference type="NCBI Taxonomy" id="412755"/>
    <lineage>
        <taxon>unclassified sequences</taxon>
        <taxon>metagenomes</taxon>
        <taxon>ecological metagenomes</taxon>
    </lineage>
</organism>
<dbReference type="EMBL" id="BART01016442">
    <property type="protein sequence ID" value="GAG81771.1"/>
    <property type="molecule type" value="Genomic_DNA"/>
</dbReference>
<accession>X1CBV5</accession>
<evidence type="ECO:0000313" key="1">
    <source>
        <dbReference type="EMBL" id="GAG81771.1"/>
    </source>
</evidence>
<evidence type="ECO:0008006" key="2">
    <source>
        <dbReference type="Google" id="ProtNLM"/>
    </source>
</evidence>
<dbReference type="AlphaFoldDB" id="X1CBV5"/>